<feature type="transmembrane region" description="Helical" evidence="10">
    <location>
        <begin position="340"/>
        <end position="373"/>
    </location>
</feature>
<dbReference type="PROSITE" id="PS51460">
    <property type="entry name" value="GAR"/>
    <property type="match status" value="1"/>
</dbReference>
<evidence type="ECO:0000259" key="11">
    <source>
        <dbReference type="PROSITE" id="PS50021"/>
    </source>
</evidence>
<dbReference type="GO" id="GO:0008017">
    <property type="term" value="F:microtubule binding"/>
    <property type="evidence" value="ECO:0007669"/>
    <property type="project" value="InterPro"/>
</dbReference>
<dbReference type="SUPFAM" id="SSF46966">
    <property type="entry name" value="Spectrin repeat"/>
    <property type="match status" value="22"/>
</dbReference>
<dbReference type="Gene3D" id="1.10.418.10">
    <property type="entry name" value="Calponin-like domain"/>
    <property type="match status" value="2"/>
</dbReference>
<keyword evidence="5" id="KW-0106">Calcium</keyword>
<dbReference type="SUPFAM" id="SSF47576">
    <property type="entry name" value="Calponin-homology domain, CH-domain"/>
    <property type="match status" value="1"/>
</dbReference>
<dbReference type="SUPFAM" id="SSF143575">
    <property type="entry name" value="GAS2 domain-like"/>
    <property type="match status" value="1"/>
</dbReference>
<gene>
    <name evidence="14" type="ORF">M513_01939</name>
</gene>
<dbReference type="Pfam" id="PF00435">
    <property type="entry name" value="Spectrin"/>
    <property type="match status" value="7"/>
</dbReference>
<feature type="coiled-coil region" evidence="8">
    <location>
        <begin position="5242"/>
        <end position="5269"/>
    </location>
</feature>
<dbReference type="InterPro" id="IPR036534">
    <property type="entry name" value="GAR_dom_sf"/>
</dbReference>
<keyword evidence="10" id="KW-1133">Transmembrane helix</keyword>
<evidence type="ECO:0008006" key="16">
    <source>
        <dbReference type="Google" id="ProtNLM"/>
    </source>
</evidence>
<dbReference type="Gene3D" id="1.20.58.60">
    <property type="match status" value="22"/>
</dbReference>
<evidence type="ECO:0000256" key="5">
    <source>
        <dbReference type="ARBA" id="ARBA00022837"/>
    </source>
</evidence>
<dbReference type="Gene3D" id="3.90.1290.10">
    <property type="entry name" value="Plakin repeat"/>
    <property type="match status" value="9"/>
</dbReference>
<evidence type="ECO:0000313" key="14">
    <source>
        <dbReference type="EMBL" id="KFD57054.1"/>
    </source>
</evidence>
<dbReference type="SUPFAM" id="SSF47473">
    <property type="entry name" value="EF-hand"/>
    <property type="match status" value="1"/>
</dbReference>
<dbReference type="InterPro" id="IPR035915">
    <property type="entry name" value="Plakin_repeat_sf"/>
</dbReference>
<evidence type="ECO:0000259" key="12">
    <source>
        <dbReference type="PROSITE" id="PS50222"/>
    </source>
</evidence>
<feature type="domain" description="GAR" evidence="13">
    <location>
        <begin position="7276"/>
        <end position="7346"/>
    </location>
</feature>
<evidence type="ECO:0000256" key="8">
    <source>
        <dbReference type="SAM" id="Coils"/>
    </source>
</evidence>
<evidence type="ECO:0000256" key="4">
    <source>
        <dbReference type="ARBA" id="ARBA00022737"/>
    </source>
</evidence>
<dbReference type="PROSITE" id="PS50222">
    <property type="entry name" value="EF_HAND_2"/>
    <property type="match status" value="2"/>
</dbReference>
<feature type="domain" description="Calponin-homology (CH)" evidence="11">
    <location>
        <begin position="100"/>
        <end position="205"/>
    </location>
</feature>
<proteinExistence type="predicted"/>
<keyword evidence="3" id="KW-0597">Phosphoprotein</keyword>
<keyword evidence="7" id="KW-0206">Cytoskeleton</keyword>
<dbReference type="PANTHER" id="PTHR23169:SF23">
    <property type="entry name" value="SHORT STOP, ISOFORM H"/>
    <property type="match status" value="1"/>
</dbReference>
<keyword evidence="6" id="KW-0009">Actin-binding</keyword>
<feature type="region of interest" description="Disordered" evidence="9">
    <location>
        <begin position="1648"/>
        <end position="1676"/>
    </location>
</feature>
<protein>
    <recommendedName>
        <fullName evidence="16">Calponin-homology (CH) domain-containing protein</fullName>
    </recommendedName>
</protein>
<dbReference type="GO" id="GO:0005737">
    <property type="term" value="C:cytoplasm"/>
    <property type="evidence" value="ECO:0007669"/>
    <property type="project" value="TreeGrafter"/>
</dbReference>
<keyword evidence="10" id="KW-0472">Membrane</keyword>
<dbReference type="EMBL" id="KL363190">
    <property type="protein sequence ID" value="KFD57054.1"/>
    <property type="molecule type" value="Genomic_DNA"/>
</dbReference>
<dbReference type="PROSITE" id="PS00019">
    <property type="entry name" value="ACTININ_1"/>
    <property type="match status" value="1"/>
</dbReference>
<feature type="compositionally biased region" description="Basic residues" evidence="9">
    <location>
        <begin position="7524"/>
        <end position="7534"/>
    </location>
</feature>
<feature type="coiled-coil region" evidence="8">
    <location>
        <begin position="4599"/>
        <end position="4633"/>
    </location>
</feature>
<dbReference type="CDD" id="cd00176">
    <property type="entry name" value="SPEC"/>
    <property type="match status" value="9"/>
</dbReference>
<feature type="compositionally biased region" description="Polar residues" evidence="9">
    <location>
        <begin position="7463"/>
        <end position="7473"/>
    </location>
</feature>
<feature type="coiled-coil region" evidence="8">
    <location>
        <begin position="4819"/>
        <end position="4894"/>
    </location>
</feature>
<evidence type="ECO:0000256" key="2">
    <source>
        <dbReference type="ARBA" id="ARBA00022490"/>
    </source>
</evidence>
<dbReference type="SUPFAM" id="SSF75399">
    <property type="entry name" value="Plakin repeat"/>
    <property type="match status" value="12"/>
</dbReference>
<keyword evidence="15" id="KW-1185">Reference proteome</keyword>
<sequence length="7534" mass="855771">MDNDELPDAKMCVDEWTVGQVVDFLRLDRSDRKVRLTADSPPRCVAMEIGQPSSPVEGADLTMPPDVKGLEVYELNLEKYKAHSLSDRPLTNFYSDRRDTVQKKTFTKWVNKHLKKADGAVQVENLFSDLQDGELLILLLEVLTGELLQRERGRMRFHRIQNVQTCLSFLRNLNVKLVNIRAEDIVDGNTKLTLGLIWTIILHFQLLLMDSSLSNRWRHTTYYDKVEVFEYYYREVFVLSLFCNATMPYLQYLFFYLLQCICRASLQNVAHGIAIGCLSTTGSTVSLLSYFLSAYGNVVDSSSVSASRRSGCGDGDDDSSHSPTILSAADERQFYQAQYYYYYGSCCVLIECHWFSLYAALLGVSLFLLFLAVSSKSMYKILKSYHKKAERKHEVTCDAPPTAYRQSEVSGNGTVIPVAHSWKPMAGGGYSESSSYETHAHYERKIQRVKKTRGDRDRSSHRRSGDKRLVKVSEPWSPERYGGVLSAKEGLLQWAQQVTQGYPGVNLVNFTTSWSDGLAFCAIMHHYRPSMISWRDVRRRMSARERLETAFRLAENEFGVTKLLDPEDVDVELPDEKSVMTYVSSLYDALESADAEQYDHEFNQYCSQAHTLYTWIKRQIENYTHQGAFLPSADAKKELAELERFRAEDLPSKSRDKHNLSNLYSRLEELFDDTDFIGRAAPPYPEISELWDQLIDAINIRERSLHGEQSGAGSPAFLQNLEHQIGVMNERLDLILRRIEDASERGGSLSQAELQALFNGIVTDLNDLEAPIEDLFAQTEALVSSGYPNAHKLRMQAFGLHQRRIAYLQRCNAHLLLEPDVRGEYVSRLEQDRYAQTKEDLFSVVKQCIEWVERRLVELSEMKFKESLPFLEELLENHKIDHREIIDFHYQVDQCIARQVEIAIPDTEDYCNHLITLEKEYFQLRELSTGRMLDLDSLIAFVRAAQLELVWISEREEIEISRNWADIDQLDLPMLQNYYKQLMHEIELREAPFNMVHDQGAALVNQRHPAVDVIDMYLTTMQSQWDWLLGLTQCLDAHLHDALSLREFLDEAGACERWIELQLQTLEAESSKGTLKVDDGDRLLEQLDEMREYMDKYLYMLASLAERSRTISPLWQRAEPILMQIPVTALCNYVKKDAVIRKGDQCTLLDNSESLTSWSVRTEDGVVCDTPSVIFRIPPPDERIVAYYQRLQSMFERLRRNWHELYQSARYAMMTRAMREICGWDLKEFLGLDPETRDNIIRALNDDVNRFLDELDKNDPMAVQLRDELNATNEHFYKLLQQAMREPDADAGEGFDRKATQLIQDLEEAWRLLNQRVNNAIPKTIDKLELLIDEHKANACINKIKTEVSMVQELFRQLNNPSPLQRSLLDQVLNRWEDLWDMSKMYAERLKAVEVVLGSIAEATEIVLAHERTLGSCDTMPAVLDKLRSLHAELLEIQLVLQQQQPIFQDLASNVVKMRQYVARTRPNMADHFDVDRAEEVVQRLTVRWENICTQVIERLKFTELAIPILLVYRGAYEDEMAWLDRVEATINSLRSAESLEPDEHQEQLDLLMAEYANLNERTVAVEKVNREGGRFIREAKLYDLRTGQYRTFLTDPQLSFGPLSPVSGVQQVSKELDELNRRFSQLASVILERRNVIQVLMQNYRRKKEEEDRRQRAMEEAARRAEDEARRRAENEAERLRRLKEEEERRRKAAEDEANRLRKLREEEEARRVAEEARRKAEAEAKRLAEEALQRAEDEARRRAAEEARRKADEEAARLRAEEEDRRRAAEEARRRREEDEARRRAQEEADRLKLLREREQALKRAEEEARRRAEEEARRRAEEEARRKLEARRAEEEARKLAEEGARRKAEEEARRRAEEEARRRAEDEARKRAEEEARRRAEEEARRRAEEEARRRAEDEARRRADEEARRRADEEARRRAGEEARRRADEEARRRADEEARRRAEEEARRRADEEARRRAEEEARRRAEEEARRRAEEEARRRAEEEARRRAEEEARRQQKLPTLDIKTGRQYGEAMEWGEAGELEEAGDLAGVVKFSEHEEDMVMYAEETEIRTKFFELEAVKHLQTGEILTFVEAARQGVLDLKSGEFFDVVSGSRMSLEQAVQHGFVSQSLTDCLNSRYGIHCPETRESLTLLEAIQRGIYDPECRQLKNPKTGEILTLFDASRLGVITMDNVHRLIKMGVLKLPPLHLQQAIEQAVIDLQTGTFIGRFSRETLPLTEALRNGYVTLSAPSLPMIGVTLTECIEQRFIEPNTGEFLDRFSGEKISLREALSKKDPLINLETREIVHTQERRRISVGDAVLRNVINTRLNNFTDTLHRQTITLLEAYEKELIQQPMTLFDICAKGLTDSSGRFVDGGTKRRMVLLEAIADGLIDPDVPHIVDSEENEVVSLAVALERGIVSPTGEYITQDQQRTISIQEAIGAELVVCPVRYSVFDVKAIRDTKKKVILSFTEAVDEGVVMLDSKRFMDTLTNECYVFDDLKGTNLVDPLLLNALSQQSGLKETIDNRQLIIFEAIAEGYLDPKKRVLLNRHKQHFSPRDAYEAGLISLRGAMLVSALFNVHPSLVSLGKASKPQRKRVGRPKAPPSGIKMTLGEALYQGLVDPKTRVVEGDRDMSLQEAVDVGFLDSGIEWIVPDKGTAFGPTIQESQSETVTETSQVLKPRVEPDKQVDETLTTVKRQRITETTAVGGPGGVSAYRAISSKSGHIEVPVDGLHLYAAQRQGLFDLNTGIMTVPDVQREFTFEEALELGVINGSSIKARDRRTSSFISAADAISAGILDSNGFYVDSLTGQRFSLQAAIDADLVTVEPETAASPSAKVIQFRFGPLLGSVVSFKPTGTSVHEVTEARLSFNALTGEVVDVQTNERFSLDEALRLGKVTEDDIVVTDALTERQFSFTEAEKWLVIDPSSKMYMNKRHNRICSLQEAAKQGLISLNFGIANASSDVKETYLHRQSRKVVSTKEPVLAGPAAFVDYSLQQVIELGWYDRNTGSFTHPDTKKQMTLKQAIIKGLFNPYESTVIDPSSKEEMSLLDAIQSGLLDADAGRVRDVQSGRSYDLEEACRSGIISSGIVAQSLDALISSGRLDLSHGEVSFLDGRAPLLLHEAIANGLVNTSTIRVVDPSSNEELSFEEAVKKKIVNPSRGLVINKRTGDAVSFVQAIRSGQMKPVACADAIRYQQQLVGPPTTSVPASVSTLTPFVPARVSKAVGKGREEVIDIGGKQVMVKVIRDEQGVEKGEYVDPETKMKFTVQLHGDPYTTRTQTSVKSTAQVQSVELSPFAELIGIDKVKDKRSGRTMTLIEAQRAGIASVDRKGKQLTKTYSVFRSDIAHALNYGIIDPTTSEKLSLEDAIKSRIVDIEALVMWHPETGERVDFAQAANVGLMDVTLAEVLPKGVCNPVNGERISIQRAIELKIINPRTGSVVNPFSNEKLSWVSILKPVYASMVMEGVYDPRKGYAVPVTRALNEGLIDVQQESYCNPITGEVLPLKEASSLGLIDESTYEAVVDRSSIYDHQTGEMISLLQAVKRGLVNPHDRTVVLDKGVTVSVAKAVEDGKFPKELGRLLRRVDKWTFAEALGQGLIDVTTNQFTDPDSGRKMTISAALEQGYIDTGSVEALDGMDERNLSNVIDSDEFDENSGRIRDRKSGLYLTFRQAIERGIIDPDSLIYDVSSGRTVTLSEALYRGRIDSNGKFVDSKTGAKVNLRDAVRVGLIAVIASPMLASQAVTEAIKRRETEGFRFAIDRSLDPHVQEGSSRPSAVFEESISVKGGQPQHVFRLRRSDEPSTTAADAQADFLAYLLKESLDLNDPILKDPVTSQLTSIRDAVDNGLLDVTSGEMVNPRTGEHFSITRAVQLHLIPAKVASSIMTALNKSMEERDVVTIRDVLSSCRNEIETLSGQLKQWRNEVAELAPQELTSRENVLAAAERITVIKGFVEGILPTIRDVENKISDHTSVSVEFLTPAEFQSLLQIRDDLLEMYDSFQQCILIIIDRLRTVTELSSATVNSIIEFRHWLDKIEKNVASAIGKFGEPSSLEMSRISAEALEAEIGSQKSLLATIKGLEDQLNANINDCLIEFNILRRSAEPPLPSVEYRHSSDSQSSKLADAYMAVLQRVLDFKWKVSHAACINDNFIEVRSRVERSLSLAERSTRVPLGLETTGTDVQSLRDSMLELQNTSDELVPQKFLLTELRRNAKEYDLLVVQSGNSTSELTESIDGLERRLKNVEEELAEKRSVLQNKLSTSESLQKKKNDFDDWLYEVESKGNLRPLLPLQRKALREFVEDQRLLLADIARHQQILSSLTLETPDVDKSTFAELCLLQQRLRDVHEDAVLHCDHLQEAFDTVDNFEKLSDLINDHLNSMLEELSSIEFSDQEMDPYSVRLQLIREAHGELRDDVALMKAAWTEIQAIPNKSDADFQACQAKMHDAQELWKKADRRLTEQEESLARRKAKMKEYEQVTVNFSQGLTEVEHRFASIGQVAMLENALDRQLEEVRLMSTAHSQLRSDLNAVEAVSMSDNDVGYSNSLEPTFMAKKTQEFGDRYESLGRSLREREASILALRGSLSSNKLLYDDLISRLRRLHEQAQQFELPSSHSELERCHNDVKELKEKIAELSTRLDEYETNCGQLIDDAKDLYDCQNLRNKAQDLGTLRRNTLEKVEQLEAVVKELNDFFSCCTTFECWLNTKEKCVELMAPVPTDAKEIESQLTFVDALREEFNTQASILCNLRAMGQKVSLRSEAMLNKKCIAVEEKIGSCTSRWEHLLALINDRSKHLVDSKKISSRLFSSLGSMQTSLNCIMLAVTSYTSCPSGTDLEGLASLKNKLEEHSRELFELEGQAQQFCSLCDNPVVLVDIQSKLAALRQLNEEIDRKINGLQVAAENKIAERSELEKKTFDLLNWAQGVRQSLDGFQEISADPSCLLPMCNQLDTLYENVLAREGEISWLLSEAKAGGCLSEGQLGENCKSLEIIWQELLGDMKRKKAQLSAVMELEKQLTMTWDNFKRKQESIERQLAKCESDAATADLERAESLKLELNEISANLASTSADRDAGTVLVEKLREQTNCGLEALSKSVEQDTSRLDKLHDTCRNLHAMVDHRQKLLQERAASVTDSQNCLRRLTDSFSHCCASSDTRELARLEQLKDEVQQAIEHNLIKMQNLSANGAELDEVSELQTIQAELVKLQDHLSERMSEVGHVVKQCDETRCTVDSLIADIQKAETALNGIDPRLRTPSGVGAALETVSSLQQVLQAKKSELAACEEQANELEAAGYTVDAAQCRQRVSQCRASLESVMLLAEDKGFKLESIKTDLDQLLMEIGQLYSGISELLSSDVLQIPLIIDLGDTTNKTDELDVFRQTAETMAEGVRKTLLKGNYLLKSAAPGADCAELEAKLTSLQNITRDLLSKISEQVEKAEGALRTADAYRMLVGELNTWLTDTEELVSNQRPPSSHYKVAKAQLREQMLLRKFLKDKQIQLDRLGVIFEELYPFCNEDSFSEVTRQLQDLSARFERLREGEVGRTELLEDVAEQSQLWHERGTPLINWIEDTQKRLQELDYIAINEEKLTNQKSLVKEVLDDVESHCNEVDKAVIAGQCLKAMLCDTEAAEVDKQLCLLINGYHQISESAALLDKMMDKMSNCVVNFVEESGEISERLHEMEERLRSARPVSVYVDVLDQQTATVMELGEEISKYEARMSDIMEKGRVLCESTSGDEALMMQSELEALRMRYSALNKETDQFLGILEEALPLADTFHKAHASLSEWLLAIESDFLHMTELPIGQQIGLLKNIQDDIDSLRHLFEEMNSAATKLSQITGEDGASTVESMASRLNRRFDSVCDQMQRKSERLSIAQVESAEIASVLDDLIDWFQKMEATLDNVVALSIDPVVAREQLRNQELAHADVMSQRSKAREANIGAKRVMKLLSGDDRQAILDRVEALQELVDNVSEVSCSVSLRLGEAVPFTVDFEESCSNLEEWLTTVESELENLPVVFSGVQADQLKRQLDYTTNLQKDIMDQRLVVEKLNRSGTFIRSLLCAEDDMRVADIMEQMNLRFDRVKENVHLRLQTLDEALSESSQFTDKLDGMLDSLSLYADTMQALEPISSYPDRIRHQISDNLSFVRELERKNAAYEALLAAASDIISKASPEDAAGVADIRQKIALLQKLWSEVLQSAEMRGQNLQETLAIAETFWIEYQNCLEALKELQRRVQGYDKPACEIEVIKVQQLELQEAEDEFRKQEPRVSQCREIGQQLLDLVSNAEKPEIRQKIDELDVVYETVTEAFARRGHDLIDAMERTMSFYEKLQKVSDFMAEAEEYVKGFHTISTEPVTLHEQLVEVGKFKEKLDENAVDLEQLNQLAVILAEGTSPGQSSSVQATVDAVSKRWEVLSSSVVERQHKLEKALLQMGHFHQAISQLIDWIERTEETIGDVGSFPGDQNRNEIESAKLKVIQNDILAHQISVDTLNSTIRKTDDSSKELHDKLDDLNFKWSALHRLFHEKVQELEKCKQESETITDQINEYLSWITDVDNSIFGNRSFGGLPETAHYQLERFMTTYEEVMNAKPKVADLLANGDLFLKSSGNEAPFADLLKTFKQRWEGLLQKVSDRKIKLELALQEAIEFDKLMNHFIDWLAQAEGHLNSLEPVSRLKERLVSQMQQHQTFQEEVDAFREKAHELDKRGTKIKYTCQKQDATTIKNLLATTMSRWNKVLNRTADRSKLLDSALCETQSFMDQWTDLCNWCSQSMALIQEESGSVPSNVDKIKEALASNAEFRQLLMARQADFDAVNRLGKRLKNHGIRDEEKALDDMLVSLRDHWNNLFSLANERQQKLEEALLFSGQFKEAVGTLMDYLVGAEERLSSNVAVYGDLDSVITWEEEHKAFMNHLNSRQSNVETIRQAAKELIGADPETNTEIEQQVQQLEQKWARVNDLSREREASLVESRKMAERFHHDAHALLELLAGIESKAKDLGGVSDQEYELQSRVDSFDQLSAELGLHEPDLSNTLAMGADIVNRCHPSSVQPMQRWLSLLRSRWDETDLLISQRIQRLKNLLLAIQEQDILLDDLIEWMSLKEVKLNEDRRTEIPTSVEEIEQLIREHELFENELRQRQPDVDEVTKGHRRAEAEEVKEVAKGRRPVRSAVTTPVKAKIHHRKRNTKVQLVADKWRELWLQSMERNKKLADALEIAKEVRRLENFSFDDWRTRYLTWINHKKSRVMDFFRRQDKDCDGRVTRDEFIDGILACKFPTSRVEMNYVADIFDRNKEGYIDYMEFIDALRPVREPVTEAEKIKDEVQRQTELCTCAQKYRIKEVGDGKYKFGEQIRLVRILRSTVMVRVGGGWVSLNEYLVKYDPCRTRGRTNIELREKFILPEGASQSMCYFKSKGNRGHLQTGFRSSSTSGFSALHSLEHEAVLGPIVKIREKTERSMPMRSLPRSCENSPGRTVCQLTHSSSLGSCKLSAVNGKPVPLAQESLNGSQTSHAGSMAKTVCSEPRLESDQSMSASRPSSRASSELSELSYHSHDSSPFQSRIPSIRKKRSERRK</sequence>
<dbReference type="InterPro" id="IPR001101">
    <property type="entry name" value="Plectin_repeat"/>
</dbReference>
<feature type="compositionally biased region" description="Basic and acidic residues" evidence="9">
    <location>
        <begin position="447"/>
        <end position="458"/>
    </location>
</feature>
<keyword evidence="10" id="KW-0812">Transmembrane</keyword>
<dbReference type="GO" id="GO:0005886">
    <property type="term" value="C:plasma membrane"/>
    <property type="evidence" value="ECO:0007669"/>
    <property type="project" value="UniProtKB-SubCell"/>
</dbReference>
<dbReference type="Gene3D" id="2.30.30.40">
    <property type="entry name" value="SH3 Domains"/>
    <property type="match status" value="1"/>
</dbReference>
<name>A0A085MIK8_9BILA</name>
<evidence type="ECO:0000256" key="9">
    <source>
        <dbReference type="SAM" id="MobiDB-lite"/>
    </source>
</evidence>
<dbReference type="SMART" id="SM00150">
    <property type="entry name" value="SPEC"/>
    <property type="match status" value="21"/>
</dbReference>
<dbReference type="GO" id="GO:0031122">
    <property type="term" value="P:cytoplasmic microtubule organization"/>
    <property type="evidence" value="ECO:0007669"/>
    <property type="project" value="TreeGrafter"/>
</dbReference>
<dbReference type="InterPro" id="IPR002017">
    <property type="entry name" value="Spectrin_repeat"/>
</dbReference>
<dbReference type="PANTHER" id="PTHR23169">
    <property type="entry name" value="ENVOPLAKIN"/>
    <property type="match status" value="1"/>
</dbReference>
<evidence type="ECO:0000256" key="6">
    <source>
        <dbReference type="ARBA" id="ARBA00023203"/>
    </source>
</evidence>
<dbReference type="Pfam" id="PF17902">
    <property type="entry name" value="SH3_10"/>
    <property type="match status" value="1"/>
</dbReference>
<evidence type="ECO:0000256" key="1">
    <source>
        <dbReference type="ARBA" id="ARBA00004245"/>
    </source>
</evidence>
<dbReference type="Pfam" id="PF02187">
    <property type="entry name" value="GAS2"/>
    <property type="match status" value="1"/>
</dbReference>
<organism evidence="14 15">
    <name type="scientific">Trichuris suis</name>
    <name type="common">pig whipworm</name>
    <dbReference type="NCBI Taxonomy" id="68888"/>
    <lineage>
        <taxon>Eukaryota</taxon>
        <taxon>Metazoa</taxon>
        <taxon>Ecdysozoa</taxon>
        <taxon>Nematoda</taxon>
        <taxon>Enoplea</taxon>
        <taxon>Dorylaimia</taxon>
        <taxon>Trichinellida</taxon>
        <taxon>Trichuridae</taxon>
        <taxon>Trichuris</taxon>
    </lineage>
</organism>
<keyword evidence="4" id="KW-0677">Repeat</keyword>
<dbReference type="PROSITE" id="PS00020">
    <property type="entry name" value="ACTININ_2"/>
    <property type="match status" value="1"/>
</dbReference>
<dbReference type="SMART" id="SM00054">
    <property type="entry name" value="EFh"/>
    <property type="match status" value="2"/>
</dbReference>
<dbReference type="InterPro" id="IPR036872">
    <property type="entry name" value="CH_dom_sf"/>
</dbReference>
<evidence type="ECO:0000256" key="7">
    <source>
        <dbReference type="ARBA" id="ARBA00023212"/>
    </source>
</evidence>
<feature type="coiled-coil region" evidence="8">
    <location>
        <begin position="4211"/>
        <end position="4245"/>
    </location>
</feature>
<dbReference type="GO" id="GO:0045104">
    <property type="term" value="P:intermediate filament cytoskeleton organization"/>
    <property type="evidence" value="ECO:0007669"/>
    <property type="project" value="InterPro"/>
</dbReference>
<dbReference type="Pfam" id="PF00307">
    <property type="entry name" value="CH"/>
    <property type="match status" value="2"/>
</dbReference>
<feature type="region of interest" description="Disordered" evidence="9">
    <location>
        <begin position="447"/>
        <end position="469"/>
    </location>
</feature>
<evidence type="ECO:0000313" key="15">
    <source>
        <dbReference type="Proteomes" id="UP000030764"/>
    </source>
</evidence>
<accession>A0A085MIK8</accession>
<feature type="region of interest" description="Disordered" evidence="9">
    <location>
        <begin position="1732"/>
        <end position="1962"/>
    </location>
</feature>
<dbReference type="GO" id="GO:0005198">
    <property type="term" value="F:structural molecule activity"/>
    <property type="evidence" value="ECO:0007669"/>
    <property type="project" value="TreeGrafter"/>
</dbReference>
<feature type="region of interest" description="Disordered" evidence="9">
    <location>
        <begin position="7459"/>
        <end position="7534"/>
    </location>
</feature>
<dbReference type="SMART" id="SM00243">
    <property type="entry name" value="GAS2"/>
    <property type="match status" value="1"/>
</dbReference>
<feature type="transmembrane region" description="Helical" evidence="10">
    <location>
        <begin position="192"/>
        <end position="209"/>
    </location>
</feature>
<keyword evidence="8" id="KW-0175">Coiled coil</keyword>
<dbReference type="CDD" id="cd00051">
    <property type="entry name" value="EFh"/>
    <property type="match status" value="1"/>
</dbReference>
<dbReference type="GO" id="GO:0005509">
    <property type="term" value="F:calcium ion binding"/>
    <property type="evidence" value="ECO:0007669"/>
    <property type="project" value="InterPro"/>
</dbReference>
<feature type="coiled-coil region" evidence="8">
    <location>
        <begin position="5672"/>
        <end position="5732"/>
    </location>
</feature>
<evidence type="ECO:0000259" key="13">
    <source>
        <dbReference type="PROSITE" id="PS51460"/>
    </source>
</evidence>
<keyword evidence="2" id="KW-0963">Cytoplasm</keyword>
<dbReference type="InterPro" id="IPR001715">
    <property type="entry name" value="CH_dom"/>
</dbReference>
<evidence type="ECO:0000256" key="10">
    <source>
        <dbReference type="SAM" id="Phobius"/>
    </source>
</evidence>
<feature type="transmembrane region" description="Helical" evidence="10">
    <location>
        <begin position="236"/>
        <end position="257"/>
    </location>
</feature>
<dbReference type="Gene3D" id="3.30.920.20">
    <property type="entry name" value="Gas2-like domain"/>
    <property type="match status" value="1"/>
</dbReference>
<feature type="domain" description="Calponin-homology (CH)" evidence="11">
    <location>
        <begin position="485"/>
        <end position="591"/>
    </location>
</feature>
<dbReference type="Proteomes" id="UP000030764">
    <property type="component" value="Unassembled WGS sequence"/>
</dbReference>
<feature type="domain" description="EF-hand" evidence="12">
    <location>
        <begin position="7203"/>
        <end position="7238"/>
    </location>
</feature>
<feature type="domain" description="EF-hand" evidence="12">
    <location>
        <begin position="7239"/>
        <end position="7274"/>
    </location>
</feature>
<dbReference type="InterPro" id="IPR018247">
    <property type="entry name" value="EF_Hand_1_Ca_BS"/>
</dbReference>
<dbReference type="InterPro" id="IPR041615">
    <property type="entry name" value="Desmoplakin_SH3"/>
</dbReference>
<dbReference type="InterPro" id="IPR002048">
    <property type="entry name" value="EF_hand_dom"/>
</dbReference>
<evidence type="ECO:0000256" key="3">
    <source>
        <dbReference type="ARBA" id="ARBA00022553"/>
    </source>
</evidence>
<dbReference type="GO" id="GO:0030056">
    <property type="term" value="C:hemidesmosome"/>
    <property type="evidence" value="ECO:0007669"/>
    <property type="project" value="TreeGrafter"/>
</dbReference>
<dbReference type="Gene3D" id="3.30.160.780">
    <property type="match status" value="1"/>
</dbReference>
<feature type="compositionally biased region" description="Low complexity" evidence="9">
    <location>
        <begin position="7491"/>
        <end position="7509"/>
    </location>
</feature>
<dbReference type="InterPro" id="IPR001589">
    <property type="entry name" value="Actinin_actin-bd_CS"/>
</dbReference>
<feature type="coiled-coil region" evidence="8">
    <location>
        <begin position="6639"/>
        <end position="6673"/>
    </location>
</feature>
<dbReference type="FunFam" id="1.10.418.10:FF:000048">
    <property type="entry name" value="Short stop, isoform B"/>
    <property type="match status" value="1"/>
</dbReference>
<dbReference type="InterPro" id="IPR003108">
    <property type="entry name" value="GAR_dom"/>
</dbReference>
<dbReference type="GO" id="GO:0005882">
    <property type="term" value="C:intermediate filament"/>
    <property type="evidence" value="ECO:0007669"/>
    <property type="project" value="TreeGrafter"/>
</dbReference>
<dbReference type="InterPro" id="IPR043197">
    <property type="entry name" value="Plakin"/>
</dbReference>
<dbReference type="PROSITE" id="PS50021">
    <property type="entry name" value="CH"/>
    <property type="match status" value="2"/>
</dbReference>
<dbReference type="SMART" id="SM00250">
    <property type="entry name" value="PLEC"/>
    <property type="match status" value="20"/>
</dbReference>
<dbReference type="InterPro" id="IPR011992">
    <property type="entry name" value="EF-hand-dom_pair"/>
</dbReference>
<comment type="subcellular location">
    <subcellularLocation>
        <location evidence="1">Cytoplasm</location>
        <location evidence="1">Cytoskeleton</location>
    </subcellularLocation>
</comment>
<dbReference type="GO" id="GO:0003779">
    <property type="term" value="F:actin binding"/>
    <property type="evidence" value="ECO:0007669"/>
    <property type="project" value="UniProtKB-KW"/>
</dbReference>
<dbReference type="GO" id="GO:0042060">
    <property type="term" value="P:wound healing"/>
    <property type="evidence" value="ECO:0007669"/>
    <property type="project" value="TreeGrafter"/>
</dbReference>
<reference evidence="14 15" key="1">
    <citation type="journal article" date="2014" name="Nat. Genet.">
        <title>Genome and transcriptome of the porcine whipworm Trichuris suis.</title>
        <authorList>
            <person name="Jex A.R."/>
            <person name="Nejsum P."/>
            <person name="Schwarz E.M."/>
            <person name="Hu L."/>
            <person name="Young N.D."/>
            <person name="Hall R.S."/>
            <person name="Korhonen P.K."/>
            <person name="Liao S."/>
            <person name="Thamsborg S."/>
            <person name="Xia J."/>
            <person name="Xu P."/>
            <person name="Wang S."/>
            <person name="Scheerlinck J.P."/>
            <person name="Hofmann A."/>
            <person name="Sternberg P.W."/>
            <person name="Wang J."/>
            <person name="Gasser R.B."/>
        </authorList>
    </citation>
    <scope>NUCLEOTIDE SEQUENCE [LARGE SCALE GENOMIC DNA]</scope>
    <source>
        <strain evidence="14">DCEP-RM93M</strain>
    </source>
</reference>
<dbReference type="SMART" id="SM00033">
    <property type="entry name" value="CH"/>
    <property type="match status" value="2"/>
</dbReference>
<dbReference type="PROSITE" id="PS00018">
    <property type="entry name" value="EF_HAND_1"/>
    <property type="match status" value="2"/>
</dbReference>
<dbReference type="CDD" id="cd21188">
    <property type="entry name" value="CH_PLEC-like_rpt1"/>
    <property type="match status" value="1"/>
</dbReference>
<dbReference type="Gene3D" id="1.10.238.10">
    <property type="entry name" value="EF-hand"/>
    <property type="match status" value="1"/>
</dbReference>
<dbReference type="InterPro" id="IPR018159">
    <property type="entry name" value="Spectrin/alpha-actinin"/>
</dbReference>